<keyword evidence="4" id="KW-1133">Transmembrane helix</keyword>
<dbReference type="EMBL" id="LAZR01012427">
    <property type="protein sequence ID" value="KKM26890.1"/>
    <property type="molecule type" value="Genomic_DNA"/>
</dbReference>
<keyword evidence="2" id="KW-0808">Transferase</keyword>
<dbReference type="InterPro" id="IPR005331">
    <property type="entry name" value="Sulfotransferase"/>
</dbReference>
<dbReference type="GO" id="GO:0000139">
    <property type="term" value="C:Golgi membrane"/>
    <property type="evidence" value="ECO:0007669"/>
    <property type="project" value="UniProtKB-SubCell"/>
</dbReference>
<protein>
    <recommendedName>
        <fullName evidence="9">Sulfotransferase family protein</fullName>
    </recommendedName>
</protein>
<evidence type="ECO:0000256" key="4">
    <source>
        <dbReference type="ARBA" id="ARBA00022989"/>
    </source>
</evidence>
<dbReference type="InterPro" id="IPR027417">
    <property type="entry name" value="P-loop_NTPase"/>
</dbReference>
<dbReference type="PANTHER" id="PTHR12137">
    <property type="entry name" value="CARBOHYDRATE SULFOTRANSFERASE"/>
    <property type="match status" value="1"/>
</dbReference>
<dbReference type="AlphaFoldDB" id="A0A0F9LH89"/>
<proteinExistence type="predicted"/>
<gene>
    <name evidence="8" type="ORF">LCGC14_1580240</name>
</gene>
<dbReference type="SUPFAM" id="SSF52540">
    <property type="entry name" value="P-loop containing nucleoside triphosphate hydrolases"/>
    <property type="match status" value="1"/>
</dbReference>
<evidence type="ECO:0008006" key="9">
    <source>
        <dbReference type="Google" id="ProtNLM"/>
    </source>
</evidence>
<evidence type="ECO:0000256" key="2">
    <source>
        <dbReference type="ARBA" id="ARBA00022679"/>
    </source>
</evidence>
<evidence type="ECO:0000256" key="7">
    <source>
        <dbReference type="ARBA" id="ARBA00023180"/>
    </source>
</evidence>
<evidence type="ECO:0000256" key="3">
    <source>
        <dbReference type="ARBA" id="ARBA00022692"/>
    </source>
</evidence>
<keyword evidence="3" id="KW-0812">Transmembrane</keyword>
<comment type="caution">
    <text evidence="8">The sequence shown here is derived from an EMBL/GenBank/DDBJ whole genome shotgun (WGS) entry which is preliminary data.</text>
</comment>
<dbReference type="InterPro" id="IPR018011">
    <property type="entry name" value="Carb_sulfotrans_8-10"/>
</dbReference>
<accession>A0A0F9LH89</accession>
<dbReference type="PANTHER" id="PTHR12137:SF54">
    <property type="entry name" value="CARBOHYDRATE SULFOTRANSFERASE"/>
    <property type="match status" value="1"/>
</dbReference>
<organism evidence="8">
    <name type="scientific">marine sediment metagenome</name>
    <dbReference type="NCBI Taxonomy" id="412755"/>
    <lineage>
        <taxon>unclassified sequences</taxon>
        <taxon>metagenomes</taxon>
        <taxon>ecological metagenomes</taxon>
    </lineage>
</organism>
<evidence type="ECO:0000256" key="6">
    <source>
        <dbReference type="ARBA" id="ARBA00023136"/>
    </source>
</evidence>
<sequence>MDRRHKFIVSDKHHFIYYEIQKCATETMRQYFLGDKNHNSNPNKYGAIRISGGRSKGEMYNTLAYSQFTFVRNPWERVVSAWLSKFVFYFDPDHPDLPGIRDPELNLETTFDEFVRFIVKTSDKYSDCHFKSQHRFIPEENIEIGRVENLIEDFTRIRLKLGLPIDNVPYENVTPGKAKKHWREYYTDEYKHLVASRYAKDIELYGYTFE</sequence>
<name>A0A0F9LH89_9ZZZZ</name>
<evidence type="ECO:0000256" key="5">
    <source>
        <dbReference type="ARBA" id="ARBA00023034"/>
    </source>
</evidence>
<reference evidence="8" key="1">
    <citation type="journal article" date="2015" name="Nature">
        <title>Complex archaea that bridge the gap between prokaryotes and eukaryotes.</title>
        <authorList>
            <person name="Spang A."/>
            <person name="Saw J.H."/>
            <person name="Jorgensen S.L."/>
            <person name="Zaremba-Niedzwiedzka K."/>
            <person name="Martijn J."/>
            <person name="Lind A.E."/>
            <person name="van Eijk R."/>
            <person name="Schleper C."/>
            <person name="Guy L."/>
            <person name="Ettema T.J."/>
        </authorList>
    </citation>
    <scope>NUCLEOTIDE SEQUENCE</scope>
</reference>
<keyword evidence="5" id="KW-0333">Golgi apparatus</keyword>
<evidence type="ECO:0000313" key="8">
    <source>
        <dbReference type="EMBL" id="KKM26890.1"/>
    </source>
</evidence>
<dbReference type="Pfam" id="PF03567">
    <property type="entry name" value="Sulfotransfer_2"/>
    <property type="match status" value="1"/>
</dbReference>
<evidence type="ECO:0000256" key="1">
    <source>
        <dbReference type="ARBA" id="ARBA00004323"/>
    </source>
</evidence>
<keyword evidence="7" id="KW-0325">Glycoprotein</keyword>
<keyword evidence="6" id="KW-0472">Membrane</keyword>
<dbReference type="GO" id="GO:0008146">
    <property type="term" value="F:sulfotransferase activity"/>
    <property type="evidence" value="ECO:0007669"/>
    <property type="project" value="InterPro"/>
</dbReference>
<dbReference type="GO" id="GO:0016051">
    <property type="term" value="P:carbohydrate biosynthetic process"/>
    <property type="evidence" value="ECO:0007669"/>
    <property type="project" value="InterPro"/>
</dbReference>
<comment type="subcellular location">
    <subcellularLocation>
        <location evidence="1">Golgi apparatus membrane</location>
        <topology evidence="1">Single-pass type II membrane protein</topology>
    </subcellularLocation>
</comment>